<reference evidence="1 2" key="1">
    <citation type="submission" date="2018-06" db="EMBL/GenBank/DDBJ databases">
        <title>A transcriptomic atlas of mushroom development highlights an independent origin of complex multicellularity.</title>
        <authorList>
            <consortium name="DOE Joint Genome Institute"/>
            <person name="Krizsan K."/>
            <person name="Almasi E."/>
            <person name="Merenyi Z."/>
            <person name="Sahu N."/>
            <person name="Viragh M."/>
            <person name="Koszo T."/>
            <person name="Mondo S."/>
            <person name="Kiss B."/>
            <person name="Balint B."/>
            <person name="Kues U."/>
            <person name="Barry K."/>
            <person name="Hegedus J.C."/>
            <person name="Henrissat B."/>
            <person name="Johnson J."/>
            <person name="Lipzen A."/>
            <person name="Ohm R."/>
            <person name="Nagy I."/>
            <person name="Pangilinan J."/>
            <person name="Yan J."/>
            <person name="Xiong Y."/>
            <person name="Grigoriev I.V."/>
            <person name="Hibbett D.S."/>
            <person name="Nagy L.G."/>
        </authorList>
    </citation>
    <scope>NUCLEOTIDE SEQUENCE [LARGE SCALE GENOMIC DNA]</scope>
    <source>
        <strain evidence="1 2">SZMC22713</strain>
    </source>
</reference>
<dbReference type="EMBL" id="ML170175">
    <property type="protein sequence ID" value="TDL22463.1"/>
    <property type="molecule type" value="Genomic_DNA"/>
</dbReference>
<dbReference type="VEuPathDB" id="FungiDB:BD410DRAFT_263445"/>
<evidence type="ECO:0000313" key="1">
    <source>
        <dbReference type="EMBL" id="TDL22463.1"/>
    </source>
</evidence>
<dbReference type="AlphaFoldDB" id="A0A4Y7Q493"/>
<proteinExistence type="predicted"/>
<name>A0A4Y7Q493_9AGAM</name>
<organism evidence="1 2">
    <name type="scientific">Rickenella mellea</name>
    <dbReference type="NCBI Taxonomy" id="50990"/>
    <lineage>
        <taxon>Eukaryota</taxon>
        <taxon>Fungi</taxon>
        <taxon>Dikarya</taxon>
        <taxon>Basidiomycota</taxon>
        <taxon>Agaricomycotina</taxon>
        <taxon>Agaricomycetes</taxon>
        <taxon>Hymenochaetales</taxon>
        <taxon>Rickenellaceae</taxon>
        <taxon>Rickenella</taxon>
    </lineage>
</organism>
<keyword evidence="2" id="KW-1185">Reference proteome</keyword>
<sequence length="136" mass="15947">MEITLENVVHDHESDDNVDFLYRSNDQFFPYGSTIYIRISTNLDWTGHCTDFSFLHHLTQGSTIANTVHIEASMGAFRYLTPDEWEGNSLLRHLRFSHCDQLTEQNLASLATRFVEEFMLDLCDEPKVKEMLRWEV</sequence>
<gene>
    <name evidence="1" type="ORF">BD410DRAFT_263445</name>
</gene>
<protein>
    <submittedName>
        <fullName evidence="1">Uncharacterized protein</fullName>
    </submittedName>
</protein>
<evidence type="ECO:0000313" key="2">
    <source>
        <dbReference type="Proteomes" id="UP000294933"/>
    </source>
</evidence>
<accession>A0A4Y7Q493</accession>
<dbReference type="Proteomes" id="UP000294933">
    <property type="component" value="Unassembled WGS sequence"/>
</dbReference>